<dbReference type="InterPro" id="IPR006367">
    <property type="entry name" value="Sirohaem_synthase_N"/>
</dbReference>
<sequence>MAKYYPIFLNIQDKKCVVVGGGDVAWRKVCSLKDAGAKVTVVSPEFCPELEKETGIERVRQKYDSKFLKEAALVVASTDDGAVNKMIYSDAVERGILVNVVDKPEFCSFIVPSSVMRGDLCISISTGGASPALARNIREFLEKQFGDEYGEFTKLLSEMRRKILSEIREESVRRDILQRIAGLDMLELVKKKGVLEAKKKMIEIVSEKISKDN</sequence>
<dbReference type="InterPro" id="IPR042518">
    <property type="entry name" value="SirC_C"/>
</dbReference>
<dbReference type="NCBIfam" id="TIGR01470">
    <property type="entry name" value="cysG_Nterm"/>
    <property type="match status" value="1"/>
</dbReference>
<evidence type="ECO:0000256" key="6">
    <source>
        <dbReference type="ARBA" id="ARBA00047561"/>
    </source>
</evidence>
<dbReference type="PANTHER" id="PTHR35330">
    <property type="entry name" value="SIROHEME BIOSYNTHESIS PROTEIN MET8"/>
    <property type="match status" value="1"/>
</dbReference>
<evidence type="ECO:0000256" key="2">
    <source>
        <dbReference type="ARBA" id="ARBA00012400"/>
    </source>
</evidence>
<dbReference type="Gene3D" id="3.40.50.720">
    <property type="entry name" value="NAD(P)-binding Rossmann-like Domain"/>
    <property type="match status" value="1"/>
</dbReference>
<dbReference type="SUPFAM" id="SSF51735">
    <property type="entry name" value="NAD(P)-binding Rossmann-fold domains"/>
    <property type="match status" value="1"/>
</dbReference>
<dbReference type="EMBL" id="BAFN01000001">
    <property type="protein sequence ID" value="GAN32008.1"/>
    <property type="molecule type" value="Genomic_DNA"/>
</dbReference>
<keyword evidence="3" id="KW-0560">Oxidoreductase</keyword>
<feature type="domain" description="Siroheme synthase central" evidence="7">
    <location>
        <begin position="117"/>
        <end position="144"/>
    </location>
</feature>
<comment type="catalytic activity">
    <reaction evidence="6">
        <text>precorrin-2 + NAD(+) = sirohydrochlorin + NADH + 2 H(+)</text>
        <dbReference type="Rhea" id="RHEA:15613"/>
        <dbReference type="ChEBI" id="CHEBI:15378"/>
        <dbReference type="ChEBI" id="CHEBI:57540"/>
        <dbReference type="ChEBI" id="CHEBI:57945"/>
        <dbReference type="ChEBI" id="CHEBI:58351"/>
        <dbReference type="ChEBI" id="CHEBI:58827"/>
        <dbReference type="EC" id="1.3.1.76"/>
    </reaction>
</comment>
<organism evidence="8 9">
    <name type="scientific">Candidatus Brocadia sinica JPN1</name>
    <dbReference type="NCBI Taxonomy" id="1197129"/>
    <lineage>
        <taxon>Bacteria</taxon>
        <taxon>Pseudomonadati</taxon>
        <taxon>Planctomycetota</taxon>
        <taxon>Candidatus Brocadiia</taxon>
        <taxon>Candidatus Brocadiales</taxon>
        <taxon>Candidatus Brocadiaceae</taxon>
        <taxon>Candidatus Brocadia</taxon>
    </lineage>
</organism>
<proteinExistence type="predicted"/>
<dbReference type="Pfam" id="PF14824">
    <property type="entry name" value="Sirohm_synth_M"/>
    <property type="match status" value="1"/>
</dbReference>
<dbReference type="SUPFAM" id="SSF75615">
    <property type="entry name" value="Siroheme synthase middle domains-like"/>
    <property type="match status" value="1"/>
</dbReference>
<evidence type="ECO:0000313" key="8">
    <source>
        <dbReference type="EMBL" id="GAN32008.1"/>
    </source>
</evidence>
<dbReference type="Pfam" id="PF13241">
    <property type="entry name" value="NAD_binding_7"/>
    <property type="match status" value="1"/>
</dbReference>
<dbReference type="Gene3D" id="1.10.8.610">
    <property type="entry name" value="SirC, precorrin-2 dehydrogenase, C-terminal helical domain-like"/>
    <property type="match status" value="1"/>
</dbReference>
<protein>
    <recommendedName>
        <fullName evidence="2">precorrin-2 dehydrogenase</fullName>
        <ecNumber evidence="2">1.3.1.76</ecNumber>
    </recommendedName>
</protein>
<dbReference type="Proteomes" id="UP000032309">
    <property type="component" value="Unassembled WGS sequence"/>
</dbReference>
<accession>A0ABQ0JTG7</accession>
<evidence type="ECO:0000259" key="7">
    <source>
        <dbReference type="Pfam" id="PF14824"/>
    </source>
</evidence>
<dbReference type="InterPro" id="IPR028281">
    <property type="entry name" value="Sirohaem_synthase_central"/>
</dbReference>
<comment type="pathway">
    <text evidence="1">Porphyrin-containing compound metabolism; siroheme biosynthesis; sirohydrochlorin from precorrin-2: step 1/1.</text>
</comment>
<keyword evidence="5" id="KW-0627">Porphyrin biosynthesis</keyword>
<evidence type="ECO:0000313" key="9">
    <source>
        <dbReference type="Proteomes" id="UP000032309"/>
    </source>
</evidence>
<dbReference type="InterPro" id="IPR036291">
    <property type="entry name" value="NAD(P)-bd_dom_sf"/>
</dbReference>
<gene>
    <name evidence="8" type="ORF">BROSI_A0512</name>
</gene>
<dbReference type="RefSeq" id="WP_052562078.1">
    <property type="nucleotide sequence ID" value="NZ_BAFN01000001.1"/>
</dbReference>
<evidence type="ECO:0000256" key="5">
    <source>
        <dbReference type="ARBA" id="ARBA00023244"/>
    </source>
</evidence>
<name>A0ABQ0JTG7_9BACT</name>
<keyword evidence="4" id="KW-0520">NAD</keyword>
<evidence type="ECO:0000256" key="4">
    <source>
        <dbReference type="ARBA" id="ARBA00023027"/>
    </source>
</evidence>
<comment type="caution">
    <text evidence="8">The sequence shown here is derived from an EMBL/GenBank/DDBJ whole genome shotgun (WGS) entry which is preliminary data.</text>
</comment>
<dbReference type="EC" id="1.3.1.76" evidence="2"/>
<dbReference type="InterPro" id="IPR028161">
    <property type="entry name" value="Met8-like"/>
</dbReference>
<keyword evidence="9" id="KW-1185">Reference proteome</keyword>
<evidence type="ECO:0000256" key="1">
    <source>
        <dbReference type="ARBA" id="ARBA00005010"/>
    </source>
</evidence>
<dbReference type="PANTHER" id="PTHR35330:SF1">
    <property type="entry name" value="SIROHEME BIOSYNTHESIS PROTEIN MET8"/>
    <property type="match status" value="1"/>
</dbReference>
<evidence type="ECO:0000256" key="3">
    <source>
        <dbReference type="ARBA" id="ARBA00023002"/>
    </source>
</evidence>
<reference evidence="9" key="1">
    <citation type="journal article" date="2015" name="Genome Announc.">
        <title>Draft Genome Sequence of an Anaerobic Ammonium-Oxidizing Bacterium, "Candidatus Brocadia sinica".</title>
        <authorList>
            <person name="Oshiki M."/>
            <person name="Shinyako-Hata K."/>
            <person name="Satoh H."/>
            <person name="Okabe S."/>
        </authorList>
    </citation>
    <scope>NUCLEOTIDE SEQUENCE [LARGE SCALE GENOMIC DNA]</scope>
    <source>
        <strain evidence="9">JPN1</strain>
    </source>
</reference>